<dbReference type="EMBL" id="JBHSQE010000009">
    <property type="protein sequence ID" value="MFC6146972.1"/>
    <property type="molecule type" value="Genomic_DNA"/>
</dbReference>
<evidence type="ECO:0000313" key="2">
    <source>
        <dbReference type="Proteomes" id="UP001596244"/>
    </source>
</evidence>
<dbReference type="Proteomes" id="UP001596244">
    <property type="component" value="Unassembled WGS sequence"/>
</dbReference>
<dbReference type="RefSeq" id="WP_377001613.1">
    <property type="nucleotide sequence ID" value="NZ_JBHSQE010000009.1"/>
</dbReference>
<reference evidence="2" key="1">
    <citation type="journal article" date="2019" name="Int. J. Syst. Evol. Microbiol.">
        <title>The Global Catalogue of Microorganisms (GCM) 10K type strain sequencing project: providing services to taxonomists for standard genome sequencing and annotation.</title>
        <authorList>
            <consortium name="The Broad Institute Genomics Platform"/>
            <consortium name="The Broad Institute Genome Sequencing Center for Infectious Disease"/>
            <person name="Wu L."/>
            <person name="Ma J."/>
        </authorList>
    </citation>
    <scope>NUCLEOTIDE SEQUENCE [LARGE SCALE GENOMIC DNA]</scope>
    <source>
        <strain evidence="2">CCUG 51943</strain>
    </source>
</reference>
<comment type="caution">
    <text evidence="1">The sequence shown here is derived from an EMBL/GenBank/DDBJ whole genome shotgun (WGS) entry which is preliminary data.</text>
</comment>
<keyword evidence="2" id="KW-1185">Reference proteome</keyword>
<proteinExistence type="predicted"/>
<gene>
    <name evidence="1" type="ORF">ACFPUZ_09155</name>
</gene>
<sequence length="127" mass="14602">MSTTSKFIGKANPHEKGTREWVEWEDAYFREMKETGAIVDLAKAIIAIAEHVTEEEDHVLVDESFLAYADVEDGRVFAIHSTQVHDNEDVFIPVWDTVLDRGLDLVEDREEENNCFFDGRARVRVFA</sequence>
<name>A0ABW1QDU1_9CORY</name>
<protein>
    <submittedName>
        <fullName evidence="1">Uncharacterized protein</fullName>
    </submittedName>
</protein>
<evidence type="ECO:0000313" key="1">
    <source>
        <dbReference type="EMBL" id="MFC6146972.1"/>
    </source>
</evidence>
<accession>A0ABW1QDU1</accession>
<organism evidence="1 2">
    <name type="scientific">Corynebacterium nasicanis</name>
    <dbReference type="NCBI Taxonomy" id="1448267"/>
    <lineage>
        <taxon>Bacteria</taxon>
        <taxon>Bacillati</taxon>
        <taxon>Actinomycetota</taxon>
        <taxon>Actinomycetes</taxon>
        <taxon>Mycobacteriales</taxon>
        <taxon>Corynebacteriaceae</taxon>
        <taxon>Corynebacterium</taxon>
    </lineage>
</organism>